<dbReference type="Pfam" id="PF00072">
    <property type="entry name" value="Response_reg"/>
    <property type="match status" value="1"/>
</dbReference>
<feature type="domain" description="PAS" evidence="13">
    <location>
        <begin position="134"/>
        <end position="207"/>
    </location>
</feature>
<dbReference type="SUPFAM" id="SSF55874">
    <property type="entry name" value="ATPase domain of HSP90 chaperone/DNA topoisomerase II/histidine kinase"/>
    <property type="match status" value="1"/>
</dbReference>
<dbReference type="InterPro" id="IPR005467">
    <property type="entry name" value="His_kinase_dom"/>
</dbReference>
<dbReference type="Gene3D" id="1.10.287.130">
    <property type="match status" value="1"/>
</dbReference>
<evidence type="ECO:0000256" key="8">
    <source>
        <dbReference type="ARBA" id="ARBA00023012"/>
    </source>
</evidence>
<dbReference type="PRINTS" id="PR00344">
    <property type="entry name" value="BCTRLSENSOR"/>
</dbReference>
<dbReference type="OrthoDB" id="9806821at2"/>
<dbReference type="EC" id="2.7.13.3" evidence="2"/>
<dbReference type="InterPro" id="IPR004358">
    <property type="entry name" value="Sig_transdc_His_kin-like_C"/>
</dbReference>
<organism evidence="14 15">
    <name type="scientific">Coleofasciculus chthonoplastes PCC 7420</name>
    <dbReference type="NCBI Taxonomy" id="118168"/>
    <lineage>
        <taxon>Bacteria</taxon>
        <taxon>Bacillati</taxon>
        <taxon>Cyanobacteriota</taxon>
        <taxon>Cyanophyceae</taxon>
        <taxon>Coleofasciculales</taxon>
        <taxon>Coleofasciculaceae</taxon>
        <taxon>Coleofasciculus</taxon>
    </lineage>
</organism>
<dbReference type="InterPro" id="IPR001789">
    <property type="entry name" value="Sig_transdc_resp-reg_receiver"/>
</dbReference>
<gene>
    <name evidence="14" type="ORF">MC7420_6166</name>
</gene>
<evidence type="ECO:0000313" key="14">
    <source>
        <dbReference type="EMBL" id="EDX74688.1"/>
    </source>
</evidence>
<dbReference type="CDD" id="cd00130">
    <property type="entry name" value="PAS"/>
    <property type="match status" value="1"/>
</dbReference>
<dbReference type="SMART" id="SM00387">
    <property type="entry name" value="HATPase_c"/>
    <property type="match status" value="1"/>
</dbReference>
<dbReference type="EMBL" id="DS989852">
    <property type="protein sequence ID" value="EDX74688.1"/>
    <property type="molecule type" value="Genomic_DNA"/>
</dbReference>
<evidence type="ECO:0000313" key="15">
    <source>
        <dbReference type="Proteomes" id="UP000003835"/>
    </source>
</evidence>
<dbReference type="Gene3D" id="3.30.450.20">
    <property type="entry name" value="PAS domain"/>
    <property type="match status" value="1"/>
</dbReference>
<dbReference type="PANTHER" id="PTHR43065:SF50">
    <property type="entry name" value="HISTIDINE KINASE"/>
    <property type="match status" value="1"/>
</dbReference>
<keyword evidence="15" id="KW-1185">Reference proteome</keyword>
<feature type="region of interest" description="Disordered" evidence="10">
    <location>
        <begin position="473"/>
        <end position="495"/>
    </location>
</feature>
<dbReference type="SMART" id="SM00448">
    <property type="entry name" value="REC"/>
    <property type="match status" value="1"/>
</dbReference>
<evidence type="ECO:0000256" key="4">
    <source>
        <dbReference type="ARBA" id="ARBA00022679"/>
    </source>
</evidence>
<evidence type="ECO:0000256" key="1">
    <source>
        <dbReference type="ARBA" id="ARBA00000085"/>
    </source>
</evidence>
<dbReference type="CDD" id="cd17534">
    <property type="entry name" value="REC_DC-like"/>
    <property type="match status" value="1"/>
</dbReference>
<dbReference type="InterPro" id="IPR013767">
    <property type="entry name" value="PAS_fold"/>
</dbReference>
<feature type="domain" description="Response regulatory" evidence="12">
    <location>
        <begin position="14"/>
        <end position="129"/>
    </location>
</feature>
<dbReference type="Gene3D" id="3.40.50.2300">
    <property type="match status" value="1"/>
</dbReference>
<keyword evidence="5" id="KW-0547">Nucleotide-binding</keyword>
<evidence type="ECO:0000256" key="7">
    <source>
        <dbReference type="ARBA" id="ARBA00022840"/>
    </source>
</evidence>
<dbReference type="NCBIfam" id="TIGR00229">
    <property type="entry name" value="sensory_box"/>
    <property type="match status" value="1"/>
</dbReference>
<dbReference type="Pfam" id="PF02518">
    <property type="entry name" value="HATPase_c"/>
    <property type="match status" value="1"/>
</dbReference>
<protein>
    <recommendedName>
        <fullName evidence="2">histidine kinase</fullName>
        <ecNumber evidence="2">2.7.13.3</ecNumber>
    </recommendedName>
</protein>
<dbReference type="SMART" id="SM00091">
    <property type="entry name" value="PAS"/>
    <property type="match status" value="1"/>
</dbReference>
<sequence>MKTLANNISEKLINILVVEDERIIAINLKEQLELFGHCVCAIATSGEKAVERATTLRPNLVLMDIFLQGNMDGIEAAQVIWERLSIPVIYVTGHSDLNTLERVKVSYPFGYILKPIKERELFVTIDIALHRYSREQLLTTILREMGDGVIVTDTQCHIRFLNEVAQMFTGWQFVEAIDQDLSEVFKLFTQNTRQSVNLPLRTAMENNFPFSIPKDSLLISRQTKRIPIGGTVTPIHDKQDKVIGAVLVFQDISNSIQIEAANVQLEQALAELKTTQFKLIQSEKLSSLGRMATALIQEFNNPITWICGNIVLGRSYFRDLIDLLHLYQQACPKPTLEIQQLLEQIDLEFIAQDWQKMFNSIHIGAERLMDVTLSLQALRNFSTLDELDQRMIDIQEMINSTLLLVQHRLKPQGKKPEIRVIQNHDNLPSLMGYASQLNQVFIHILNNAIDAIDMKKLPGIITIDTRLISRPVSPQVGEEGEGEMIRGGNEGDREGEEEVNSQIHVLERSAGLTVNTSQKTRDVVMIRITDNGCGMSQEVQQEIFDPFFTTKSVGTAVGLGLSVSYKIVVEKHGGKIHCHSVEGEGTTFEIELPVIH</sequence>
<dbReference type="AlphaFoldDB" id="B4VTJ5"/>
<feature type="domain" description="Histidine kinase" evidence="11">
    <location>
        <begin position="294"/>
        <end position="596"/>
    </location>
</feature>
<dbReference type="GO" id="GO:0004673">
    <property type="term" value="F:protein histidine kinase activity"/>
    <property type="evidence" value="ECO:0007669"/>
    <property type="project" value="UniProtKB-EC"/>
</dbReference>
<evidence type="ECO:0000259" key="11">
    <source>
        <dbReference type="PROSITE" id="PS50109"/>
    </source>
</evidence>
<accession>B4VTJ5</accession>
<dbReference type="RefSeq" id="WP_006102019.1">
    <property type="nucleotide sequence ID" value="NZ_DS989852.1"/>
</dbReference>
<evidence type="ECO:0000256" key="5">
    <source>
        <dbReference type="ARBA" id="ARBA00022741"/>
    </source>
</evidence>
<dbReference type="eggNOG" id="COG0642">
    <property type="taxonomic scope" value="Bacteria"/>
</dbReference>
<dbReference type="PROSITE" id="PS50110">
    <property type="entry name" value="RESPONSE_REGULATORY"/>
    <property type="match status" value="1"/>
</dbReference>
<dbReference type="Gene3D" id="3.30.565.10">
    <property type="entry name" value="Histidine kinase-like ATPase, C-terminal domain"/>
    <property type="match status" value="1"/>
</dbReference>
<keyword evidence="6" id="KW-0418">Kinase</keyword>
<evidence type="ECO:0000256" key="10">
    <source>
        <dbReference type="SAM" id="MobiDB-lite"/>
    </source>
</evidence>
<dbReference type="GO" id="GO:0006355">
    <property type="term" value="P:regulation of DNA-templated transcription"/>
    <property type="evidence" value="ECO:0007669"/>
    <property type="project" value="InterPro"/>
</dbReference>
<comment type="catalytic activity">
    <reaction evidence="1">
        <text>ATP + protein L-histidine = ADP + protein N-phospho-L-histidine.</text>
        <dbReference type="EC" id="2.7.13.3"/>
    </reaction>
</comment>
<dbReference type="InterPro" id="IPR036890">
    <property type="entry name" value="HATPase_C_sf"/>
</dbReference>
<dbReference type="InterPro" id="IPR003594">
    <property type="entry name" value="HATPase_dom"/>
</dbReference>
<keyword evidence="3 9" id="KW-0597">Phosphoprotein</keyword>
<dbReference type="SUPFAM" id="SSF52172">
    <property type="entry name" value="CheY-like"/>
    <property type="match status" value="1"/>
</dbReference>
<dbReference type="PROSITE" id="PS50112">
    <property type="entry name" value="PAS"/>
    <property type="match status" value="1"/>
</dbReference>
<keyword evidence="8" id="KW-0902">Two-component regulatory system</keyword>
<evidence type="ECO:0000256" key="9">
    <source>
        <dbReference type="PROSITE-ProRule" id="PRU00169"/>
    </source>
</evidence>
<keyword evidence="4" id="KW-0808">Transferase</keyword>
<dbReference type="InterPro" id="IPR035965">
    <property type="entry name" value="PAS-like_dom_sf"/>
</dbReference>
<dbReference type="InterPro" id="IPR000014">
    <property type="entry name" value="PAS"/>
</dbReference>
<dbReference type="SUPFAM" id="SSF55785">
    <property type="entry name" value="PYP-like sensor domain (PAS domain)"/>
    <property type="match status" value="1"/>
</dbReference>
<dbReference type="HOGENOM" id="CLU_000445_114_72_3"/>
<reference evidence="14 15" key="1">
    <citation type="submission" date="2008-07" db="EMBL/GenBank/DDBJ databases">
        <authorList>
            <person name="Tandeau de Marsac N."/>
            <person name="Ferriera S."/>
            <person name="Johnson J."/>
            <person name="Kravitz S."/>
            <person name="Beeson K."/>
            <person name="Sutton G."/>
            <person name="Rogers Y.-H."/>
            <person name="Friedman R."/>
            <person name="Frazier M."/>
            <person name="Venter J.C."/>
        </authorList>
    </citation>
    <scope>NUCLEOTIDE SEQUENCE [LARGE SCALE GENOMIC DNA]</scope>
    <source>
        <strain evidence="14 15">PCC 7420</strain>
    </source>
</reference>
<dbReference type="Proteomes" id="UP000003835">
    <property type="component" value="Unassembled WGS sequence"/>
</dbReference>
<dbReference type="PANTHER" id="PTHR43065">
    <property type="entry name" value="SENSOR HISTIDINE KINASE"/>
    <property type="match status" value="1"/>
</dbReference>
<evidence type="ECO:0000256" key="3">
    <source>
        <dbReference type="ARBA" id="ARBA00022553"/>
    </source>
</evidence>
<keyword evidence="7" id="KW-0067">ATP-binding</keyword>
<evidence type="ECO:0000259" key="12">
    <source>
        <dbReference type="PROSITE" id="PS50110"/>
    </source>
</evidence>
<proteinExistence type="predicted"/>
<dbReference type="GO" id="GO:0005524">
    <property type="term" value="F:ATP binding"/>
    <property type="evidence" value="ECO:0007669"/>
    <property type="project" value="UniProtKB-KW"/>
</dbReference>
<dbReference type="PROSITE" id="PS50109">
    <property type="entry name" value="HIS_KIN"/>
    <property type="match status" value="1"/>
</dbReference>
<dbReference type="Pfam" id="PF00989">
    <property type="entry name" value="PAS"/>
    <property type="match status" value="1"/>
</dbReference>
<evidence type="ECO:0000256" key="2">
    <source>
        <dbReference type="ARBA" id="ARBA00012438"/>
    </source>
</evidence>
<dbReference type="STRING" id="118168.MC7420_6166"/>
<dbReference type="eggNOG" id="COG0784">
    <property type="taxonomic scope" value="Bacteria"/>
</dbReference>
<name>B4VTJ5_9CYAN</name>
<evidence type="ECO:0000259" key="13">
    <source>
        <dbReference type="PROSITE" id="PS50112"/>
    </source>
</evidence>
<feature type="modified residue" description="4-aspartylphosphate" evidence="9">
    <location>
        <position position="64"/>
    </location>
</feature>
<evidence type="ECO:0000256" key="6">
    <source>
        <dbReference type="ARBA" id="ARBA00022777"/>
    </source>
</evidence>
<dbReference type="InterPro" id="IPR011006">
    <property type="entry name" value="CheY-like_superfamily"/>
</dbReference>
<dbReference type="GO" id="GO:0000160">
    <property type="term" value="P:phosphorelay signal transduction system"/>
    <property type="evidence" value="ECO:0007669"/>
    <property type="project" value="UniProtKB-KW"/>
</dbReference>